<dbReference type="InterPro" id="IPR050819">
    <property type="entry name" value="Tripeptidyl-peptidase_I"/>
</dbReference>
<keyword evidence="13" id="KW-1185">Reference proteome</keyword>
<accession>A0AA39Y9V0</accession>
<dbReference type="PANTHER" id="PTHR14218">
    <property type="entry name" value="PROTEASE S8 TRIPEPTIDYL PEPTIDASE I CLN2"/>
    <property type="match status" value="1"/>
</dbReference>
<evidence type="ECO:0000256" key="10">
    <source>
        <dbReference type="SAM" id="SignalP"/>
    </source>
</evidence>
<gene>
    <name evidence="12" type="ORF">B0T16DRAFT_408634</name>
</gene>
<evidence type="ECO:0000256" key="1">
    <source>
        <dbReference type="ARBA" id="ARBA00001913"/>
    </source>
</evidence>
<dbReference type="GO" id="GO:0005576">
    <property type="term" value="C:extracellular region"/>
    <property type="evidence" value="ECO:0007669"/>
    <property type="project" value="UniProtKB-SubCell"/>
</dbReference>
<proteinExistence type="predicted"/>
<evidence type="ECO:0000256" key="6">
    <source>
        <dbReference type="ARBA" id="ARBA00022825"/>
    </source>
</evidence>
<reference evidence="12" key="1">
    <citation type="submission" date="2023-06" db="EMBL/GenBank/DDBJ databases">
        <title>Genome-scale phylogeny and comparative genomics of the fungal order Sordariales.</title>
        <authorList>
            <consortium name="Lawrence Berkeley National Laboratory"/>
            <person name="Hensen N."/>
            <person name="Bonometti L."/>
            <person name="Westerberg I."/>
            <person name="Brannstrom I.O."/>
            <person name="Guillou S."/>
            <person name="Cros-Aarteil S."/>
            <person name="Calhoun S."/>
            <person name="Haridas S."/>
            <person name="Kuo A."/>
            <person name="Mondo S."/>
            <person name="Pangilinan J."/>
            <person name="Riley R."/>
            <person name="Labutti K."/>
            <person name="Andreopoulos B."/>
            <person name="Lipzen A."/>
            <person name="Chen C."/>
            <person name="Yanf M."/>
            <person name="Daum C."/>
            <person name="Ng V."/>
            <person name="Clum A."/>
            <person name="Steindorff A."/>
            <person name="Ohm R."/>
            <person name="Martin F."/>
            <person name="Silar P."/>
            <person name="Natvig D."/>
            <person name="Lalanne C."/>
            <person name="Gautier V."/>
            <person name="Ament-Velasquez S.L."/>
            <person name="Kruys A."/>
            <person name="Hutchinson M.I."/>
            <person name="Powell A.J."/>
            <person name="Barry K."/>
            <person name="Miller A.N."/>
            <person name="Grigoriev I.V."/>
            <person name="Debuchy R."/>
            <person name="Gladieux P."/>
            <person name="Thoren M.H."/>
            <person name="Johannesson H."/>
        </authorList>
    </citation>
    <scope>NUCLEOTIDE SEQUENCE</scope>
    <source>
        <strain evidence="12">SMH2532-1</strain>
    </source>
</reference>
<evidence type="ECO:0000259" key="11">
    <source>
        <dbReference type="PROSITE" id="PS51695"/>
    </source>
</evidence>
<dbReference type="SMART" id="SM00944">
    <property type="entry name" value="Pro-kuma_activ"/>
    <property type="match status" value="1"/>
</dbReference>
<keyword evidence="7" id="KW-0106">Calcium</keyword>
<evidence type="ECO:0000256" key="3">
    <source>
        <dbReference type="ARBA" id="ARBA00022670"/>
    </source>
</evidence>
<keyword evidence="8" id="KW-0865">Zymogen</keyword>
<dbReference type="AlphaFoldDB" id="A0AA39Y9V0"/>
<dbReference type="Proteomes" id="UP001174936">
    <property type="component" value="Unassembled WGS sequence"/>
</dbReference>
<evidence type="ECO:0000256" key="8">
    <source>
        <dbReference type="ARBA" id="ARBA00023145"/>
    </source>
</evidence>
<feature type="signal peptide" evidence="10">
    <location>
        <begin position="1"/>
        <end position="26"/>
    </location>
</feature>
<evidence type="ECO:0000313" key="12">
    <source>
        <dbReference type="EMBL" id="KAK0648704.1"/>
    </source>
</evidence>
<dbReference type="SUPFAM" id="SSF54897">
    <property type="entry name" value="Protease propeptides/inhibitors"/>
    <property type="match status" value="1"/>
</dbReference>
<feature type="chain" id="PRO_5041318653" evidence="10">
    <location>
        <begin position="27"/>
        <end position="396"/>
    </location>
</feature>
<keyword evidence="5" id="KW-0378">Hydrolase</keyword>
<dbReference type="Pfam" id="PF09286">
    <property type="entry name" value="Pro-kuma_activ"/>
    <property type="match status" value="1"/>
</dbReference>
<evidence type="ECO:0000313" key="13">
    <source>
        <dbReference type="Proteomes" id="UP001174936"/>
    </source>
</evidence>
<dbReference type="InterPro" id="IPR030400">
    <property type="entry name" value="Sedolisin_dom"/>
</dbReference>
<comment type="caution">
    <text evidence="12">The sequence shown here is derived from an EMBL/GenBank/DDBJ whole genome shotgun (WGS) entry which is preliminary data.</text>
</comment>
<evidence type="ECO:0000256" key="9">
    <source>
        <dbReference type="PROSITE-ProRule" id="PRU01032"/>
    </source>
</evidence>
<sequence>MHRLIFTMRQSVLLSVLLAALGQCGSTVLESLPTTPKGWTRLRDASPETKLKLRVAMQQPNDELFERTLYEISDPTHASYGKHLSQDALASLMAPRAESTTAVRDWLRSSDIPDNSIEDDGEWINLRLTVREASSLLNTTFSVWSYDGTKTERVRALRYSVPEDIAKHITMVAPVTRFGQIHPQRSQIFEVVDSVPQPKIAAAIPPQTLNPACNTSITPECLRALYRVGSYRADPSKRSLLGVTGYLEQWAKYDQLELFNDLYAPYARDANFTEELINGGLNTQGPTEEDSTEANLDVQYAVSMSYKTQVKYYSTGGRGPLVPDLDQPDPNDVSNEPYLEFFGYLLKQPNDKLPQTLTTSYGEDEQSVPRPYAEKVCQMIGQLGARGVSVIFSSGE</sequence>
<keyword evidence="4" id="KW-0479">Metal-binding</keyword>
<dbReference type="InterPro" id="IPR015366">
    <property type="entry name" value="S53_propep"/>
</dbReference>
<organism evidence="12 13">
    <name type="scientific">Cercophora newfieldiana</name>
    <dbReference type="NCBI Taxonomy" id="92897"/>
    <lineage>
        <taxon>Eukaryota</taxon>
        <taxon>Fungi</taxon>
        <taxon>Dikarya</taxon>
        <taxon>Ascomycota</taxon>
        <taxon>Pezizomycotina</taxon>
        <taxon>Sordariomycetes</taxon>
        <taxon>Sordariomycetidae</taxon>
        <taxon>Sordariales</taxon>
        <taxon>Lasiosphaeriaceae</taxon>
        <taxon>Cercophora</taxon>
    </lineage>
</organism>
<dbReference type="GO" id="GO:0008240">
    <property type="term" value="F:tripeptidyl-peptidase activity"/>
    <property type="evidence" value="ECO:0007669"/>
    <property type="project" value="TreeGrafter"/>
</dbReference>
<dbReference type="GO" id="GO:0006508">
    <property type="term" value="P:proteolysis"/>
    <property type="evidence" value="ECO:0007669"/>
    <property type="project" value="UniProtKB-KW"/>
</dbReference>
<evidence type="ECO:0000256" key="4">
    <source>
        <dbReference type="ARBA" id="ARBA00022723"/>
    </source>
</evidence>
<dbReference type="EMBL" id="JAULSV010000003">
    <property type="protein sequence ID" value="KAK0648704.1"/>
    <property type="molecule type" value="Genomic_DNA"/>
</dbReference>
<dbReference type="GO" id="GO:0046872">
    <property type="term" value="F:metal ion binding"/>
    <property type="evidence" value="ECO:0007669"/>
    <property type="project" value="UniProtKB-KW"/>
</dbReference>
<comment type="subcellular location">
    <subcellularLocation>
        <location evidence="2">Secreted</location>
        <location evidence="2">Extracellular space</location>
    </subcellularLocation>
</comment>
<keyword evidence="10" id="KW-0732">Signal</keyword>
<dbReference type="PANTHER" id="PTHR14218:SF35">
    <property type="entry name" value="PEPTIDASE S53 DOMAIN-CONTAINING PROTEIN"/>
    <property type="match status" value="1"/>
</dbReference>
<dbReference type="SUPFAM" id="SSF52743">
    <property type="entry name" value="Subtilisin-like"/>
    <property type="match status" value="1"/>
</dbReference>
<evidence type="ECO:0000256" key="5">
    <source>
        <dbReference type="ARBA" id="ARBA00022801"/>
    </source>
</evidence>
<feature type="domain" description="Peptidase S53" evidence="11">
    <location>
        <begin position="216"/>
        <end position="396"/>
    </location>
</feature>
<dbReference type="InterPro" id="IPR036852">
    <property type="entry name" value="Peptidase_S8/S53_dom_sf"/>
</dbReference>
<protein>
    <submittedName>
        <fullName evidence="12">Pro-kumamolisin, activation domain-containing protein</fullName>
    </submittedName>
</protein>
<keyword evidence="6" id="KW-0720">Serine protease</keyword>
<evidence type="ECO:0000256" key="2">
    <source>
        <dbReference type="ARBA" id="ARBA00004239"/>
    </source>
</evidence>
<dbReference type="CDD" id="cd11377">
    <property type="entry name" value="Pro-peptidase_S53"/>
    <property type="match status" value="1"/>
</dbReference>
<comment type="cofactor">
    <cofactor evidence="1">
        <name>Ca(2+)</name>
        <dbReference type="ChEBI" id="CHEBI:29108"/>
    </cofactor>
</comment>
<dbReference type="GO" id="GO:0004252">
    <property type="term" value="F:serine-type endopeptidase activity"/>
    <property type="evidence" value="ECO:0007669"/>
    <property type="project" value="InterPro"/>
</dbReference>
<dbReference type="PROSITE" id="PS51695">
    <property type="entry name" value="SEDOLISIN"/>
    <property type="match status" value="1"/>
</dbReference>
<evidence type="ECO:0000256" key="7">
    <source>
        <dbReference type="ARBA" id="ARBA00022837"/>
    </source>
</evidence>
<comment type="caution">
    <text evidence="9">Lacks conserved residue(s) required for the propagation of feature annotation.</text>
</comment>
<keyword evidence="3" id="KW-0645">Protease</keyword>
<dbReference type="Gene3D" id="3.40.50.200">
    <property type="entry name" value="Peptidase S8/S53 domain"/>
    <property type="match status" value="1"/>
</dbReference>
<name>A0AA39Y9V0_9PEZI</name>